<protein>
    <submittedName>
        <fullName evidence="2">Uncharacterized protein</fullName>
    </submittedName>
</protein>
<gene>
    <name evidence="2" type="ORF">BJP36_36400</name>
</gene>
<accession>A0A9Q9STX8</accession>
<organism evidence="2">
    <name type="scientific">Moorena producens (strain JHB)</name>
    <dbReference type="NCBI Taxonomy" id="1454205"/>
    <lineage>
        <taxon>Bacteria</taxon>
        <taxon>Bacillati</taxon>
        <taxon>Cyanobacteriota</taxon>
        <taxon>Cyanophyceae</taxon>
        <taxon>Coleofasciculales</taxon>
        <taxon>Coleofasciculaceae</taxon>
        <taxon>Moorena</taxon>
    </lineage>
</organism>
<evidence type="ECO:0000256" key="1">
    <source>
        <dbReference type="SAM" id="MobiDB-lite"/>
    </source>
</evidence>
<name>A0A9Q9STX8_MOOP1</name>
<proteinExistence type="predicted"/>
<evidence type="ECO:0000313" key="2">
    <source>
        <dbReference type="EMBL" id="WAN69572.1"/>
    </source>
</evidence>
<sequence length="43" mass="4463">MPEPEATTGATRSRSVAVGHATRTALPKGATQGRFTRPLESAP</sequence>
<reference evidence="2" key="1">
    <citation type="journal article" date="2017" name="Proc. Natl. Acad. Sci. U.S.A.">
        <title>Comparative genomics uncovers the prolific and distinctive metabolic potential of the cyanobacterial genus Moorea.</title>
        <authorList>
            <person name="Leao T."/>
            <person name="Castelao G."/>
            <person name="Korobeynikov A."/>
            <person name="Monroe E.A."/>
            <person name="Podell S."/>
            <person name="Glukhov E."/>
            <person name="Allen E.E."/>
            <person name="Gerwick W.H."/>
            <person name="Gerwick L."/>
        </authorList>
    </citation>
    <scope>NUCLEOTIDE SEQUENCE</scope>
    <source>
        <strain evidence="2">JHB</strain>
    </source>
</reference>
<dbReference type="EMBL" id="CP017708">
    <property type="protein sequence ID" value="WAN69572.1"/>
    <property type="molecule type" value="Genomic_DNA"/>
</dbReference>
<dbReference type="AlphaFoldDB" id="A0A9Q9STX8"/>
<dbReference type="Proteomes" id="UP000176944">
    <property type="component" value="Chromosome"/>
</dbReference>
<reference evidence="2" key="2">
    <citation type="submission" date="2022-10" db="EMBL/GenBank/DDBJ databases">
        <authorList>
            <person name="Ngo T.-E."/>
        </authorList>
    </citation>
    <scope>NUCLEOTIDE SEQUENCE</scope>
    <source>
        <strain evidence="2">JHB</strain>
    </source>
</reference>
<feature type="region of interest" description="Disordered" evidence="1">
    <location>
        <begin position="1"/>
        <end position="43"/>
    </location>
</feature>